<dbReference type="GO" id="GO:0042985">
    <property type="term" value="P:negative regulation of amyloid precursor protein biosynthetic process"/>
    <property type="evidence" value="ECO:0007669"/>
    <property type="project" value="TreeGrafter"/>
</dbReference>
<reference evidence="11 12" key="1">
    <citation type="submission" date="2024-03" db="EMBL/GenBank/DDBJ databases">
        <title>Adaptation during the transition from Ophiocordyceps entomopathogen to insect associate is accompanied by gene loss and intensified selection.</title>
        <authorList>
            <person name="Ward C.M."/>
            <person name="Onetto C.A."/>
            <person name="Borneman A.R."/>
        </authorList>
    </citation>
    <scope>NUCLEOTIDE SEQUENCE [LARGE SCALE GENOMIC DNA]</scope>
    <source>
        <strain evidence="11">AWRI1</strain>
        <tissue evidence="11">Single Adult Female</tissue>
    </source>
</reference>
<dbReference type="EMBL" id="JBBCAQ010000004">
    <property type="protein sequence ID" value="KAK7604148.1"/>
    <property type="molecule type" value="Genomic_DNA"/>
</dbReference>
<evidence type="ECO:0000256" key="1">
    <source>
        <dbReference type="ARBA" id="ARBA00004606"/>
    </source>
</evidence>
<keyword evidence="4 9" id="KW-0735">Signal-anchor</keyword>
<dbReference type="AlphaFoldDB" id="A0AAN9U3E5"/>
<protein>
    <recommendedName>
        <fullName evidence="9">Integral membrane protein 2</fullName>
    </recommendedName>
</protein>
<dbReference type="PANTHER" id="PTHR10962:SF1">
    <property type="entry name" value="INTEGRAL MEMBRANE PROTEIN 2"/>
    <property type="match status" value="1"/>
</dbReference>
<evidence type="ECO:0000256" key="6">
    <source>
        <dbReference type="ARBA" id="ARBA00023136"/>
    </source>
</evidence>
<evidence type="ECO:0000256" key="5">
    <source>
        <dbReference type="ARBA" id="ARBA00022989"/>
    </source>
</evidence>
<evidence type="ECO:0000259" key="10">
    <source>
        <dbReference type="PROSITE" id="PS50869"/>
    </source>
</evidence>
<dbReference type="GO" id="GO:0070062">
    <property type="term" value="C:extracellular exosome"/>
    <property type="evidence" value="ECO:0007669"/>
    <property type="project" value="TreeGrafter"/>
</dbReference>
<comment type="similarity">
    <text evidence="2 9">Belongs to the ITM2 family.</text>
</comment>
<dbReference type="GO" id="GO:0005794">
    <property type="term" value="C:Golgi apparatus"/>
    <property type="evidence" value="ECO:0007669"/>
    <property type="project" value="TreeGrafter"/>
</dbReference>
<dbReference type="InterPro" id="IPR040145">
    <property type="entry name" value="ITM2"/>
</dbReference>
<feature type="transmembrane region" description="Helical" evidence="9">
    <location>
        <begin position="60"/>
        <end position="81"/>
    </location>
</feature>
<evidence type="ECO:0000313" key="12">
    <source>
        <dbReference type="Proteomes" id="UP001367676"/>
    </source>
</evidence>
<gene>
    <name evidence="11" type="ORF">V9T40_004421</name>
</gene>
<dbReference type="InterPro" id="IPR007084">
    <property type="entry name" value="BRICHOS_dom"/>
</dbReference>
<keyword evidence="3 9" id="KW-0812">Transmembrane</keyword>
<dbReference type="GO" id="GO:0001540">
    <property type="term" value="F:amyloid-beta binding"/>
    <property type="evidence" value="ECO:0007669"/>
    <property type="project" value="TreeGrafter"/>
</dbReference>
<proteinExistence type="inferred from homology"/>
<feature type="domain" description="BRICHOS" evidence="10">
    <location>
        <begin position="207"/>
        <end position="302"/>
    </location>
</feature>
<keyword evidence="6 9" id="KW-0472">Membrane</keyword>
<dbReference type="PROSITE" id="PS50869">
    <property type="entry name" value="BRICHOS"/>
    <property type="match status" value="1"/>
</dbReference>
<organism evidence="11 12">
    <name type="scientific">Parthenolecanium corni</name>
    <dbReference type="NCBI Taxonomy" id="536013"/>
    <lineage>
        <taxon>Eukaryota</taxon>
        <taxon>Metazoa</taxon>
        <taxon>Ecdysozoa</taxon>
        <taxon>Arthropoda</taxon>
        <taxon>Hexapoda</taxon>
        <taxon>Insecta</taxon>
        <taxon>Pterygota</taxon>
        <taxon>Neoptera</taxon>
        <taxon>Paraneoptera</taxon>
        <taxon>Hemiptera</taxon>
        <taxon>Sternorrhyncha</taxon>
        <taxon>Coccoidea</taxon>
        <taxon>Coccidae</taxon>
        <taxon>Parthenolecanium</taxon>
    </lineage>
</organism>
<evidence type="ECO:0000256" key="2">
    <source>
        <dbReference type="ARBA" id="ARBA00006794"/>
    </source>
</evidence>
<evidence type="ECO:0000256" key="7">
    <source>
        <dbReference type="ARBA" id="ARBA00023157"/>
    </source>
</evidence>
<evidence type="ECO:0000256" key="4">
    <source>
        <dbReference type="ARBA" id="ARBA00022968"/>
    </source>
</evidence>
<evidence type="ECO:0000256" key="8">
    <source>
        <dbReference type="ARBA" id="ARBA00023180"/>
    </source>
</evidence>
<dbReference type="GO" id="GO:0005886">
    <property type="term" value="C:plasma membrane"/>
    <property type="evidence" value="ECO:0007669"/>
    <property type="project" value="UniProtKB-UniRule"/>
</dbReference>
<keyword evidence="9" id="KW-1003">Cell membrane</keyword>
<keyword evidence="5 9" id="KW-1133">Transmembrane helix</keyword>
<comment type="subcellular location">
    <subcellularLocation>
        <location evidence="1 9">Membrane</location>
        <topology evidence="1 9">Single-pass type II membrane protein</topology>
    </subcellularLocation>
</comment>
<evidence type="ECO:0000256" key="9">
    <source>
        <dbReference type="RuleBase" id="RU367061"/>
    </source>
</evidence>
<name>A0AAN9U3E5_9HEMI</name>
<dbReference type="Proteomes" id="UP001367676">
    <property type="component" value="Unassembled WGS sequence"/>
</dbReference>
<dbReference type="PANTHER" id="PTHR10962">
    <property type="entry name" value="INTEGRAL TRANSMEMBRANE PROTEIN 2"/>
    <property type="match status" value="1"/>
</dbReference>
<keyword evidence="8" id="KW-0325">Glycoprotein</keyword>
<dbReference type="SMART" id="SM01039">
    <property type="entry name" value="BRICHOS"/>
    <property type="match status" value="1"/>
</dbReference>
<evidence type="ECO:0000313" key="11">
    <source>
        <dbReference type="EMBL" id="KAK7604148.1"/>
    </source>
</evidence>
<accession>A0AAN9U3E5</accession>
<comment type="caution">
    <text evidence="11">The sequence shown here is derived from an EMBL/GenBank/DDBJ whole genome shotgun (WGS) entry which is preliminary data.</text>
</comment>
<evidence type="ECO:0000256" key="3">
    <source>
        <dbReference type="ARBA" id="ARBA00022692"/>
    </source>
</evidence>
<keyword evidence="7" id="KW-1015">Disulfide bond</keyword>
<dbReference type="Pfam" id="PF04089">
    <property type="entry name" value="BRICHOS"/>
    <property type="match status" value="1"/>
</dbReference>
<keyword evidence="12" id="KW-1185">Reference proteome</keyword>
<sequence length="319" mass="36874">MTVITKNLGDKKSDNLKDPLVENIVVEPADEGLKGDVEGGYPIPPPQTTRYIISARVRPYYSLMLIIMLFLLVATSILGIFGTEYLYDQYKYIVGSEQKPAVYRAWGPWPYNDEPMAYDNKVPVHIERIQESDQGSSESEEEMTAFEAFRKDFLEMIEKRLSYLTGLYRENVDEDSVKVESQSNDELRPFEEIQLDVDKNRYEKIEVPSKMASRFVHDFQSNYTAIVDVANKRCFIMPLDRTLILPPKSMFDLLYKMSNGYYSMDTEKVRRDMRVVLPPLEDVSSLGIHIQQECEDFASYKLEKYVSGGKYSFRGNAIK</sequence>